<evidence type="ECO:0000313" key="4">
    <source>
        <dbReference type="EMBL" id="KAG6390764.1"/>
    </source>
</evidence>
<dbReference type="Pfam" id="PF13251">
    <property type="entry name" value="DUF4042"/>
    <property type="match status" value="2"/>
</dbReference>
<dbReference type="PANTHER" id="PTHR13366:SF0">
    <property type="entry name" value="HEAT REPEAT-CONTAINING PROTEIN 6"/>
    <property type="match status" value="1"/>
</dbReference>
<evidence type="ECO:0000259" key="3">
    <source>
        <dbReference type="Pfam" id="PF13251"/>
    </source>
</evidence>
<gene>
    <name evidence="4" type="ORF">SASPL_148509</name>
</gene>
<feature type="region of interest" description="Disordered" evidence="2">
    <location>
        <begin position="302"/>
        <end position="370"/>
    </location>
</feature>
<feature type="compositionally biased region" description="Polar residues" evidence="2">
    <location>
        <begin position="302"/>
        <end position="324"/>
    </location>
</feature>
<dbReference type="InterPro" id="IPR052107">
    <property type="entry name" value="HEAT6"/>
</dbReference>
<dbReference type="InterPro" id="IPR011989">
    <property type="entry name" value="ARM-like"/>
</dbReference>
<evidence type="ECO:0000256" key="1">
    <source>
        <dbReference type="ARBA" id="ARBA00022737"/>
    </source>
</evidence>
<proteinExistence type="predicted"/>
<dbReference type="InterPro" id="IPR000357">
    <property type="entry name" value="HEAT"/>
</dbReference>
<organism evidence="4">
    <name type="scientific">Salvia splendens</name>
    <name type="common">Scarlet sage</name>
    <dbReference type="NCBI Taxonomy" id="180675"/>
    <lineage>
        <taxon>Eukaryota</taxon>
        <taxon>Viridiplantae</taxon>
        <taxon>Streptophyta</taxon>
        <taxon>Embryophyta</taxon>
        <taxon>Tracheophyta</taxon>
        <taxon>Spermatophyta</taxon>
        <taxon>Magnoliopsida</taxon>
        <taxon>eudicotyledons</taxon>
        <taxon>Gunneridae</taxon>
        <taxon>Pentapetalae</taxon>
        <taxon>asterids</taxon>
        <taxon>lamiids</taxon>
        <taxon>Lamiales</taxon>
        <taxon>Lamiaceae</taxon>
        <taxon>Nepetoideae</taxon>
        <taxon>Mentheae</taxon>
        <taxon>Salviinae</taxon>
        <taxon>Salvia</taxon>
        <taxon>Salvia subgen. Calosphace</taxon>
        <taxon>core Calosphace</taxon>
    </lineage>
</organism>
<feature type="compositionally biased region" description="Basic and acidic residues" evidence="2">
    <location>
        <begin position="348"/>
        <end position="362"/>
    </location>
</feature>
<keyword evidence="1" id="KW-0677">Repeat</keyword>
<dbReference type="PANTHER" id="PTHR13366">
    <property type="entry name" value="MALARIA ANTIGEN-RELATED"/>
    <property type="match status" value="1"/>
</dbReference>
<keyword evidence="5" id="KW-1185">Reference proteome</keyword>
<evidence type="ECO:0000256" key="2">
    <source>
        <dbReference type="SAM" id="MobiDB-lite"/>
    </source>
</evidence>
<sequence length="1211" mass="134255">MSSSAVKSWRTAFLTLRDENSASPPRATVVRLLDKLILSQSHSLVAAAPQLSPHELTSDFMLLLELVRDHLSYYQQGIEDATHNFVKLSALIHGISHSSSLEMNSTMWALVFDSFKRIVQVFLGNVETEMAIVRNAALIKPTKDCLESLRSLFILYKTSASLSENGQLLNFVLEVVEYFQGDSKHSTYFNDNYSVSRGACEVLTVTFAMVGEVYSRVGASLPVEIWKSTVVVLRKVMDSLASKSLLMEDNTVAKFYVELLQCLHLVLAEPRGYLAEHVAGFVASLRIFFRCGLVNKPPVMNQQTNHMKGVGSTSQNMPFEVSNQPKSRPSSPYRPPHLRKKVAGNQQSRHEESLASSRHEFISSDSDCSDNDGSVIDNSKAYLAKARLAAIICVQDLSRADPKLFTAQWTMLLPSNDVLQHRKYDTTLMSCFLSDPSLKVRIAAASTIMAMLDGPASVSLQVLDLKVRLLGTLYVIKHETSDRLLALSFKILMLLIASTPYSRMPPELLSRVISSLQSTVEEGFPYHNDRNSLLAAAIICLTRALSVSPSMHVNNMLLGEISAGCFEGQSSGVLCTLFRYSEQLSTPSISLEALQALKSLSHNYPNVMTLCCEQISSIIYGVLGSFPDESSRLWRGNVEQTAAPLKERVITASVKVDLFPFDIDAVLDESLRAISGFKGTEDLSTDKSLDSPFMSDYVKTKAISSAPSYSLEIPVSTIDDSKTYVLASERWLEATIKHMPLVINHSSAMVRAASVTCFAGMTSPVFISLPEDKQEYIIVSSINAALNDEVPSVRSAACRAIGVIGCFPQIYHRADVLEKFILAAERNTRHSLVSDVPSPLADAQCLLLTQFPDGLLLPSLRWNDPLYVPSPFHAVRITASWALANICDSLSHCLDALYAGRGSTKYSESTSLLVDSMLRLARDNDKVKANAVRGLGNLARSIQFTKHLPVDGDPLDSMHSKIKYHGTQGFKDHIKERSQSVRSSSGSFDWLDQMVQAFLSCVTTGNVKVQWNMMERLELHAVHEIGSLVDEEELKFFQFIESSSVFSILLLLLRDSSNFKIRIQAVSALAVPETINDYGKSYYDVVKSVQHVLENFKSDQISEPSNFKYRIALEKQLTSTMLHLLGLSSKCDQQAMQDLLVKKTSFLEIWIEDLCSSVGDTSNSVDEAKNASVDQKKDVIRGTIQSLIKVYESSNHHLIAHRFEKLATRLV</sequence>
<dbReference type="AlphaFoldDB" id="A0A8X8Z4C7"/>
<evidence type="ECO:0000313" key="5">
    <source>
        <dbReference type="Proteomes" id="UP000298416"/>
    </source>
</evidence>
<dbReference type="Pfam" id="PF02985">
    <property type="entry name" value="HEAT"/>
    <property type="match status" value="1"/>
</dbReference>
<comment type="caution">
    <text evidence="4">The sequence shown here is derived from an EMBL/GenBank/DDBJ whole genome shotgun (WGS) entry which is preliminary data.</text>
</comment>
<reference evidence="4" key="1">
    <citation type="submission" date="2018-01" db="EMBL/GenBank/DDBJ databases">
        <authorList>
            <person name="Mao J.F."/>
        </authorList>
    </citation>
    <scope>NUCLEOTIDE SEQUENCE</scope>
    <source>
        <strain evidence="4">Huo1</strain>
        <tissue evidence="4">Leaf</tissue>
    </source>
</reference>
<feature type="domain" description="DUF4042" evidence="3">
    <location>
        <begin position="473"/>
        <end position="543"/>
    </location>
</feature>
<dbReference type="InterPro" id="IPR016024">
    <property type="entry name" value="ARM-type_fold"/>
</dbReference>
<dbReference type="Proteomes" id="UP000298416">
    <property type="component" value="Unassembled WGS sequence"/>
</dbReference>
<dbReference type="InterPro" id="IPR025283">
    <property type="entry name" value="DUF4042"/>
</dbReference>
<dbReference type="EMBL" id="PNBA02000019">
    <property type="protein sequence ID" value="KAG6390764.1"/>
    <property type="molecule type" value="Genomic_DNA"/>
</dbReference>
<name>A0A8X8Z4C7_SALSN</name>
<protein>
    <recommendedName>
        <fullName evidence="3">DUF4042 domain-containing protein</fullName>
    </recommendedName>
</protein>
<accession>A0A8X8Z4C7</accession>
<dbReference type="SUPFAM" id="SSF48371">
    <property type="entry name" value="ARM repeat"/>
    <property type="match status" value="1"/>
</dbReference>
<feature type="domain" description="DUF4042" evidence="3">
    <location>
        <begin position="385"/>
        <end position="465"/>
    </location>
</feature>
<dbReference type="Gene3D" id="1.25.10.10">
    <property type="entry name" value="Leucine-rich Repeat Variant"/>
    <property type="match status" value="2"/>
</dbReference>
<reference evidence="4" key="2">
    <citation type="submission" date="2020-08" db="EMBL/GenBank/DDBJ databases">
        <title>Plant Genome Project.</title>
        <authorList>
            <person name="Zhang R.-G."/>
        </authorList>
    </citation>
    <scope>NUCLEOTIDE SEQUENCE</scope>
    <source>
        <strain evidence="4">Huo1</strain>
        <tissue evidence="4">Leaf</tissue>
    </source>
</reference>